<dbReference type="RefSeq" id="WP_142659886.1">
    <property type="nucleotide sequence ID" value="NZ_CABFVA020000043.1"/>
</dbReference>
<dbReference type="GO" id="GO:0009396">
    <property type="term" value="P:folic acid-containing compound biosynthetic process"/>
    <property type="evidence" value="ECO:0007669"/>
    <property type="project" value="TreeGrafter"/>
</dbReference>
<keyword evidence="7" id="KW-1185">Reference proteome</keyword>
<name>A0A5E6MAW7_9BACT</name>
<dbReference type="GO" id="GO:0005524">
    <property type="term" value="F:ATP binding"/>
    <property type="evidence" value="ECO:0007669"/>
    <property type="project" value="UniProtKB-KW"/>
</dbReference>
<dbReference type="PIRSF" id="PIRSF006806">
    <property type="entry name" value="FTHF_cligase"/>
    <property type="match status" value="1"/>
</dbReference>
<dbReference type="SUPFAM" id="SSF100950">
    <property type="entry name" value="NagB/RpiA/CoA transferase-like"/>
    <property type="match status" value="1"/>
</dbReference>
<dbReference type="NCBIfam" id="TIGR02727">
    <property type="entry name" value="MTHFS_bact"/>
    <property type="match status" value="1"/>
</dbReference>
<dbReference type="OrthoDB" id="9801938at2"/>
<dbReference type="EMBL" id="CABFVA020000043">
    <property type="protein sequence ID" value="VVM06120.1"/>
    <property type="molecule type" value="Genomic_DNA"/>
</dbReference>
<reference evidence="6 7" key="1">
    <citation type="submission" date="2019-09" db="EMBL/GenBank/DDBJ databases">
        <authorList>
            <person name="Cremers G."/>
        </authorList>
    </citation>
    <scope>NUCLEOTIDE SEQUENCE [LARGE SCALE GENOMIC DNA]</scope>
    <source>
        <strain evidence="6">4A</strain>
    </source>
</reference>
<evidence type="ECO:0000256" key="3">
    <source>
        <dbReference type="ARBA" id="ARBA00022840"/>
    </source>
</evidence>
<evidence type="ECO:0000313" key="6">
    <source>
        <dbReference type="EMBL" id="VVM06120.1"/>
    </source>
</evidence>
<dbReference type="AlphaFoldDB" id="A0A5E6MAW7"/>
<dbReference type="PANTHER" id="PTHR23407">
    <property type="entry name" value="ATPASE INHIBITOR/5-FORMYLTETRAHYDROFOLATE CYCLO-LIGASE"/>
    <property type="match status" value="1"/>
</dbReference>
<protein>
    <recommendedName>
        <fullName evidence="5">5-formyltetrahydrofolate cyclo-ligase</fullName>
        <ecNumber evidence="5">6.3.3.2</ecNumber>
    </recommendedName>
</protein>
<dbReference type="GO" id="GO:0030272">
    <property type="term" value="F:5-formyltetrahydrofolate cyclo-ligase activity"/>
    <property type="evidence" value="ECO:0007669"/>
    <property type="project" value="UniProtKB-EC"/>
</dbReference>
<gene>
    <name evidence="6" type="primary">MTHFS</name>
    <name evidence="6" type="ORF">MAMT_00990</name>
</gene>
<feature type="binding site" evidence="4">
    <location>
        <begin position="9"/>
        <end position="13"/>
    </location>
    <ligand>
        <name>ATP</name>
        <dbReference type="ChEBI" id="CHEBI:30616"/>
    </ligand>
</feature>
<evidence type="ECO:0000256" key="1">
    <source>
        <dbReference type="ARBA" id="ARBA00010638"/>
    </source>
</evidence>
<proteinExistence type="inferred from homology"/>
<evidence type="ECO:0000313" key="7">
    <source>
        <dbReference type="Proteomes" id="UP000334923"/>
    </source>
</evidence>
<dbReference type="Pfam" id="PF01812">
    <property type="entry name" value="5-FTHF_cyc-lig"/>
    <property type="match status" value="1"/>
</dbReference>
<dbReference type="Proteomes" id="UP000334923">
    <property type="component" value="Unassembled WGS sequence"/>
</dbReference>
<comment type="catalytic activity">
    <reaction evidence="5">
        <text>(6S)-5-formyl-5,6,7,8-tetrahydrofolate + ATP = (6R)-5,10-methenyltetrahydrofolate + ADP + phosphate</text>
        <dbReference type="Rhea" id="RHEA:10488"/>
        <dbReference type="ChEBI" id="CHEBI:30616"/>
        <dbReference type="ChEBI" id="CHEBI:43474"/>
        <dbReference type="ChEBI" id="CHEBI:57455"/>
        <dbReference type="ChEBI" id="CHEBI:57457"/>
        <dbReference type="ChEBI" id="CHEBI:456216"/>
        <dbReference type="EC" id="6.3.3.2"/>
    </reaction>
</comment>
<dbReference type="PANTHER" id="PTHR23407:SF1">
    <property type="entry name" value="5-FORMYLTETRAHYDROFOLATE CYCLO-LIGASE"/>
    <property type="match status" value="1"/>
</dbReference>
<sequence length="196" mass="22041">MVGALAQDKAGQRRLLRQRLSAYGEAERTEASRCLAERLALLPEWQGAKGVLLYASLPGEPDTDLLFWRARAEDKRVFYPFVRGKDRSLGFAEVETLESLHPGPLRFREPSPERKERKLEADLILIPGLGFDQGGMRLGRGSGYYDRTLAEIGSGLLRVGLFFSWQELSRVAAEGHDERMDLLVTEREVIRIGRAG</sequence>
<dbReference type="InterPro" id="IPR002698">
    <property type="entry name" value="FTHF_cligase"/>
</dbReference>
<feature type="binding site" evidence="4">
    <location>
        <begin position="137"/>
        <end position="145"/>
    </location>
    <ligand>
        <name>ATP</name>
        <dbReference type="ChEBI" id="CHEBI:30616"/>
    </ligand>
</feature>
<keyword evidence="5" id="KW-0479">Metal-binding</keyword>
<keyword evidence="3 4" id="KW-0067">ATP-binding</keyword>
<dbReference type="InterPro" id="IPR024185">
    <property type="entry name" value="FTHF_cligase-like_sf"/>
</dbReference>
<dbReference type="InterPro" id="IPR037171">
    <property type="entry name" value="NagB/RpiA_transferase-like"/>
</dbReference>
<dbReference type="GO" id="GO:0046872">
    <property type="term" value="F:metal ion binding"/>
    <property type="evidence" value="ECO:0007669"/>
    <property type="project" value="UniProtKB-KW"/>
</dbReference>
<dbReference type="Gene3D" id="3.40.50.10420">
    <property type="entry name" value="NagB/RpiA/CoA transferase-like"/>
    <property type="match status" value="1"/>
</dbReference>
<organism evidence="6 7">
    <name type="scientific">Methylacidimicrobium tartarophylax</name>
    <dbReference type="NCBI Taxonomy" id="1041768"/>
    <lineage>
        <taxon>Bacteria</taxon>
        <taxon>Pseudomonadati</taxon>
        <taxon>Verrucomicrobiota</taxon>
        <taxon>Methylacidimicrobium</taxon>
    </lineage>
</organism>
<keyword evidence="5" id="KW-0460">Magnesium</keyword>
<dbReference type="EC" id="6.3.3.2" evidence="5"/>
<keyword evidence="2 4" id="KW-0547">Nucleotide-binding</keyword>
<keyword evidence="6" id="KW-0436">Ligase</keyword>
<accession>A0A5E6MAW7</accession>
<feature type="binding site" evidence="4">
    <location>
        <position position="60"/>
    </location>
    <ligand>
        <name>substrate</name>
    </ligand>
</feature>
<dbReference type="GO" id="GO:0035999">
    <property type="term" value="P:tetrahydrofolate interconversion"/>
    <property type="evidence" value="ECO:0007669"/>
    <property type="project" value="TreeGrafter"/>
</dbReference>
<evidence type="ECO:0000256" key="2">
    <source>
        <dbReference type="ARBA" id="ARBA00022741"/>
    </source>
</evidence>
<evidence type="ECO:0000256" key="4">
    <source>
        <dbReference type="PIRSR" id="PIRSR006806-1"/>
    </source>
</evidence>
<comment type="similarity">
    <text evidence="1 5">Belongs to the 5-formyltetrahydrofolate cyclo-ligase family.</text>
</comment>
<comment type="cofactor">
    <cofactor evidence="5">
        <name>Mg(2+)</name>
        <dbReference type="ChEBI" id="CHEBI:18420"/>
    </cofactor>
</comment>
<evidence type="ECO:0000256" key="5">
    <source>
        <dbReference type="RuleBase" id="RU361279"/>
    </source>
</evidence>